<accession>A0A2H3DF59</accession>
<organism evidence="1 2">
    <name type="scientific">Armillaria gallica</name>
    <name type="common">Bulbous honey fungus</name>
    <name type="synonym">Armillaria bulbosa</name>
    <dbReference type="NCBI Taxonomy" id="47427"/>
    <lineage>
        <taxon>Eukaryota</taxon>
        <taxon>Fungi</taxon>
        <taxon>Dikarya</taxon>
        <taxon>Basidiomycota</taxon>
        <taxon>Agaricomycotina</taxon>
        <taxon>Agaricomycetes</taxon>
        <taxon>Agaricomycetidae</taxon>
        <taxon>Agaricales</taxon>
        <taxon>Marasmiineae</taxon>
        <taxon>Physalacriaceae</taxon>
        <taxon>Armillaria</taxon>
    </lineage>
</organism>
<reference evidence="2" key="1">
    <citation type="journal article" date="2017" name="Nat. Ecol. Evol.">
        <title>Genome expansion and lineage-specific genetic innovations in the forest pathogenic fungi Armillaria.</title>
        <authorList>
            <person name="Sipos G."/>
            <person name="Prasanna A.N."/>
            <person name="Walter M.C."/>
            <person name="O'Connor E."/>
            <person name="Balint B."/>
            <person name="Krizsan K."/>
            <person name="Kiss B."/>
            <person name="Hess J."/>
            <person name="Varga T."/>
            <person name="Slot J."/>
            <person name="Riley R."/>
            <person name="Boka B."/>
            <person name="Rigling D."/>
            <person name="Barry K."/>
            <person name="Lee J."/>
            <person name="Mihaltcheva S."/>
            <person name="LaButti K."/>
            <person name="Lipzen A."/>
            <person name="Waldron R."/>
            <person name="Moloney N.M."/>
            <person name="Sperisen C."/>
            <person name="Kredics L."/>
            <person name="Vagvoelgyi C."/>
            <person name="Patrignani A."/>
            <person name="Fitzpatrick D."/>
            <person name="Nagy I."/>
            <person name="Doyle S."/>
            <person name="Anderson J.B."/>
            <person name="Grigoriev I.V."/>
            <person name="Gueldener U."/>
            <person name="Muensterkoetter M."/>
            <person name="Nagy L.G."/>
        </authorList>
    </citation>
    <scope>NUCLEOTIDE SEQUENCE [LARGE SCALE GENOMIC DNA]</scope>
    <source>
        <strain evidence="2">Ar21-2</strain>
    </source>
</reference>
<dbReference type="AlphaFoldDB" id="A0A2H3DF59"/>
<proteinExistence type="predicted"/>
<evidence type="ECO:0000313" key="1">
    <source>
        <dbReference type="EMBL" id="PBK86893.1"/>
    </source>
</evidence>
<keyword evidence="2" id="KW-1185">Reference proteome</keyword>
<dbReference type="EMBL" id="KZ293681">
    <property type="protein sequence ID" value="PBK86893.1"/>
    <property type="molecule type" value="Genomic_DNA"/>
</dbReference>
<sequence>MFGWISRAERLFSRGTMYLGHNKACNRRIHAAQSCSDYPSSWIGITAPEGGELDPLARPNLSRICFRPWTSKR</sequence>
<evidence type="ECO:0000313" key="2">
    <source>
        <dbReference type="Proteomes" id="UP000217790"/>
    </source>
</evidence>
<protein>
    <submittedName>
        <fullName evidence="1">Uncharacterized protein</fullName>
    </submittedName>
</protein>
<dbReference type="InParanoid" id="A0A2H3DF59"/>
<gene>
    <name evidence="1" type="ORF">ARMGADRAFT_471175</name>
</gene>
<dbReference type="Proteomes" id="UP000217790">
    <property type="component" value="Unassembled WGS sequence"/>
</dbReference>
<name>A0A2H3DF59_ARMGA</name>